<keyword evidence="2" id="KW-1185">Reference proteome</keyword>
<reference evidence="1" key="1">
    <citation type="journal article" date="2023" name="Science">
        <title>Genome structures resolve the early diversification of teleost fishes.</title>
        <authorList>
            <person name="Parey E."/>
            <person name="Louis A."/>
            <person name="Montfort J."/>
            <person name="Bouchez O."/>
            <person name="Roques C."/>
            <person name="Iampietro C."/>
            <person name="Lluch J."/>
            <person name="Castinel A."/>
            <person name="Donnadieu C."/>
            <person name="Desvignes T."/>
            <person name="Floi Bucao C."/>
            <person name="Jouanno E."/>
            <person name="Wen M."/>
            <person name="Mejri S."/>
            <person name="Dirks R."/>
            <person name="Jansen H."/>
            <person name="Henkel C."/>
            <person name="Chen W.J."/>
            <person name="Zahm M."/>
            <person name="Cabau C."/>
            <person name="Klopp C."/>
            <person name="Thompson A.W."/>
            <person name="Robinson-Rechavi M."/>
            <person name="Braasch I."/>
            <person name="Lecointre G."/>
            <person name="Bobe J."/>
            <person name="Postlethwait J.H."/>
            <person name="Berthelot C."/>
            <person name="Roest Crollius H."/>
            <person name="Guiguen Y."/>
        </authorList>
    </citation>
    <scope>NUCLEOTIDE SEQUENCE</scope>
    <source>
        <strain evidence="1">WJC10195</strain>
    </source>
</reference>
<comment type="caution">
    <text evidence="1">The sequence shown here is derived from an EMBL/GenBank/DDBJ whole genome shotgun (WGS) entry which is preliminary data.</text>
</comment>
<proteinExistence type="predicted"/>
<evidence type="ECO:0000313" key="1">
    <source>
        <dbReference type="EMBL" id="KAJ8347911.1"/>
    </source>
</evidence>
<dbReference type="EMBL" id="JAINUF010000010">
    <property type="protein sequence ID" value="KAJ8347911.1"/>
    <property type="molecule type" value="Genomic_DNA"/>
</dbReference>
<sequence>MLNTIKTIQCQAGKPSPPAPSPIRAPELNEHIGSRLLQITLSRSWPIVGIPGSGVFLLSDTGPAGGKPCQKAVSSTLSTVYKHWIPPPGAGLAHTFQKRRDCRSRERRRSGWPRLNATRDFRTERPCADVVQPAPQFGVTGVERGAHLPSVLTLPPPTGPISVCHGFRQEHSPSPTTPQLAEQPMGLLVADPAACQKPRSTQEVQISSNGLDGDACTHNKGRVPVFLSGAHGKEPSE</sequence>
<accession>A0A9Q1IQ03</accession>
<dbReference type="Proteomes" id="UP001152622">
    <property type="component" value="Chromosome 10"/>
</dbReference>
<evidence type="ECO:0000313" key="2">
    <source>
        <dbReference type="Proteomes" id="UP001152622"/>
    </source>
</evidence>
<name>A0A9Q1IQ03_SYNKA</name>
<protein>
    <submittedName>
        <fullName evidence="1">Uncharacterized protein</fullName>
    </submittedName>
</protein>
<gene>
    <name evidence="1" type="ORF">SKAU_G00265000</name>
</gene>
<dbReference type="AlphaFoldDB" id="A0A9Q1IQ03"/>
<organism evidence="1 2">
    <name type="scientific">Synaphobranchus kaupii</name>
    <name type="common">Kaup's arrowtooth eel</name>
    <dbReference type="NCBI Taxonomy" id="118154"/>
    <lineage>
        <taxon>Eukaryota</taxon>
        <taxon>Metazoa</taxon>
        <taxon>Chordata</taxon>
        <taxon>Craniata</taxon>
        <taxon>Vertebrata</taxon>
        <taxon>Euteleostomi</taxon>
        <taxon>Actinopterygii</taxon>
        <taxon>Neopterygii</taxon>
        <taxon>Teleostei</taxon>
        <taxon>Anguilliformes</taxon>
        <taxon>Synaphobranchidae</taxon>
        <taxon>Synaphobranchus</taxon>
    </lineage>
</organism>